<sequence>MAVFRVILNGKDTDQTIIATSKMDAYADVSVSRALKLRDTVQLKEIADPDLPEVGLNLVDLAPDHDDPLSQ</sequence>
<protein>
    <submittedName>
        <fullName evidence="1">Uncharacterized protein</fullName>
    </submittedName>
</protein>
<gene>
    <name evidence="1" type="ORF">AXX12_04910</name>
</gene>
<reference evidence="1 2" key="1">
    <citation type="submission" date="2016-02" db="EMBL/GenBank/DDBJ databases">
        <title>Anaerosporomusa subterraneum gen. nov., sp. nov., a spore-forming obligate anaerobe isolated from saprolite.</title>
        <authorList>
            <person name="Choi J.K."/>
            <person name="Shah M."/>
            <person name="Yee N."/>
        </authorList>
    </citation>
    <scope>NUCLEOTIDE SEQUENCE [LARGE SCALE GENOMIC DNA]</scope>
    <source>
        <strain evidence="1 2">RU4</strain>
    </source>
</reference>
<organism evidence="1 2">
    <name type="scientific">Anaerosporomusa subterranea</name>
    <dbReference type="NCBI Taxonomy" id="1794912"/>
    <lineage>
        <taxon>Bacteria</taxon>
        <taxon>Bacillati</taxon>
        <taxon>Bacillota</taxon>
        <taxon>Negativicutes</taxon>
        <taxon>Acetonemataceae</taxon>
        <taxon>Anaerosporomusa</taxon>
    </lineage>
</organism>
<evidence type="ECO:0000313" key="2">
    <source>
        <dbReference type="Proteomes" id="UP000076268"/>
    </source>
</evidence>
<name>A0A154BTV6_ANASB</name>
<proteinExistence type="predicted"/>
<accession>A0A154BTV6</accession>
<evidence type="ECO:0000313" key="1">
    <source>
        <dbReference type="EMBL" id="KYZ77454.1"/>
    </source>
</evidence>
<keyword evidence="2" id="KW-1185">Reference proteome</keyword>
<dbReference type="RefSeq" id="WP_066239831.1">
    <property type="nucleotide sequence ID" value="NZ_LSGP01000013.1"/>
</dbReference>
<dbReference type="OrthoDB" id="1687713at2"/>
<comment type="caution">
    <text evidence="1">The sequence shown here is derived from an EMBL/GenBank/DDBJ whole genome shotgun (WGS) entry which is preliminary data.</text>
</comment>
<dbReference type="AlphaFoldDB" id="A0A154BTV6"/>
<dbReference type="EMBL" id="LSGP01000013">
    <property type="protein sequence ID" value="KYZ77454.1"/>
    <property type="molecule type" value="Genomic_DNA"/>
</dbReference>
<dbReference type="Proteomes" id="UP000076268">
    <property type="component" value="Unassembled WGS sequence"/>
</dbReference>